<dbReference type="Proteomes" id="UP000319514">
    <property type="component" value="Unassembled WGS sequence"/>
</dbReference>
<dbReference type="RefSeq" id="WP_141788787.1">
    <property type="nucleotide sequence ID" value="NZ_VFOQ01000001.1"/>
</dbReference>
<evidence type="ECO:0008006" key="4">
    <source>
        <dbReference type="Google" id="ProtNLM"/>
    </source>
</evidence>
<dbReference type="AlphaFoldDB" id="A0A542ZKX4"/>
<reference evidence="2 3" key="1">
    <citation type="submission" date="2019-06" db="EMBL/GenBank/DDBJ databases">
        <title>Sequencing the genomes of 1000 actinobacteria strains.</title>
        <authorList>
            <person name="Klenk H.-P."/>
        </authorList>
    </citation>
    <scope>NUCLEOTIDE SEQUENCE [LARGE SCALE GENOMIC DNA]</scope>
    <source>
        <strain evidence="2 3">DSM 18082</strain>
    </source>
</reference>
<dbReference type="InterPro" id="IPR006311">
    <property type="entry name" value="TAT_signal"/>
</dbReference>
<proteinExistence type="predicted"/>
<feature type="signal peptide" evidence="1">
    <location>
        <begin position="1"/>
        <end position="40"/>
    </location>
</feature>
<name>A0A542ZKX4_9MICO</name>
<keyword evidence="3" id="KW-1185">Reference proteome</keyword>
<accession>A0A542ZKX4</accession>
<evidence type="ECO:0000313" key="2">
    <source>
        <dbReference type="EMBL" id="TQL60949.1"/>
    </source>
</evidence>
<comment type="caution">
    <text evidence="2">The sequence shown here is derived from an EMBL/GenBank/DDBJ whole genome shotgun (WGS) entry which is preliminary data.</text>
</comment>
<gene>
    <name evidence="2" type="ORF">FB474_2349</name>
</gene>
<evidence type="ECO:0000256" key="1">
    <source>
        <dbReference type="SAM" id="SignalP"/>
    </source>
</evidence>
<keyword evidence="1" id="KW-0732">Signal</keyword>
<organism evidence="2 3">
    <name type="scientific">Oryzihumus leptocrescens</name>
    <dbReference type="NCBI Taxonomy" id="297536"/>
    <lineage>
        <taxon>Bacteria</taxon>
        <taxon>Bacillati</taxon>
        <taxon>Actinomycetota</taxon>
        <taxon>Actinomycetes</taxon>
        <taxon>Micrococcales</taxon>
        <taxon>Intrasporangiaceae</taxon>
        <taxon>Oryzihumus</taxon>
    </lineage>
</organism>
<protein>
    <recommendedName>
        <fullName evidence="4">Secreted protein</fullName>
    </recommendedName>
</protein>
<evidence type="ECO:0000313" key="3">
    <source>
        <dbReference type="Proteomes" id="UP000319514"/>
    </source>
</evidence>
<dbReference type="EMBL" id="VFOQ01000001">
    <property type="protein sequence ID" value="TQL60949.1"/>
    <property type="molecule type" value="Genomic_DNA"/>
</dbReference>
<dbReference type="PROSITE" id="PS51318">
    <property type="entry name" value="TAT"/>
    <property type="match status" value="1"/>
</dbReference>
<feature type="chain" id="PRO_5022085155" description="Secreted protein" evidence="1">
    <location>
        <begin position="41"/>
        <end position="151"/>
    </location>
</feature>
<sequence>MGTTATGTSWHRLRRRAVAVAAALSVAVALAVFAPGQAWAGPPPPSCTQSVDPPSKQGADVVATVHVDCDKVAASIWTWVTVEYFGGGSWHGGDRYAQSGTDHQTASATRSSKSVLCPGVLSTVTFRAVGRSRVNGHSIQRDTSPAVSLPC</sequence>